<organism evidence="1 2">
    <name type="scientific">Gossypium darwinii</name>
    <name type="common">Darwin's cotton</name>
    <name type="synonym">Gossypium barbadense var. darwinii</name>
    <dbReference type="NCBI Taxonomy" id="34276"/>
    <lineage>
        <taxon>Eukaryota</taxon>
        <taxon>Viridiplantae</taxon>
        <taxon>Streptophyta</taxon>
        <taxon>Embryophyta</taxon>
        <taxon>Tracheophyta</taxon>
        <taxon>Spermatophyta</taxon>
        <taxon>Magnoliopsida</taxon>
        <taxon>eudicotyledons</taxon>
        <taxon>Gunneridae</taxon>
        <taxon>Pentapetalae</taxon>
        <taxon>rosids</taxon>
        <taxon>malvids</taxon>
        <taxon>Malvales</taxon>
        <taxon>Malvaceae</taxon>
        <taxon>Malvoideae</taxon>
        <taxon>Gossypium</taxon>
    </lineage>
</organism>
<protein>
    <submittedName>
        <fullName evidence="1">Uncharacterized protein</fullName>
    </submittedName>
</protein>
<keyword evidence="2" id="KW-1185">Reference proteome</keyword>
<dbReference type="Proteomes" id="UP000323506">
    <property type="component" value="Chromosome A09"/>
</dbReference>
<reference evidence="1 2" key="1">
    <citation type="submission" date="2019-06" db="EMBL/GenBank/DDBJ databases">
        <title>WGS assembly of Gossypium darwinii.</title>
        <authorList>
            <person name="Chen Z.J."/>
            <person name="Sreedasyam A."/>
            <person name="Ando A."/>
            <person name="Song Q."/>
            <person name="De L."/>
            <person name="Hulse-Kemp A."/>
            <person name="Ding M."/>
            <person name="Ye W."/>
            <person name="Kirkbride R."/>
            <person name="Jenkins J."/>
            <person name="Plott C."/>
            <person name="Lovell J."/>
            <person name="Lin Y.-M."/>
            <person name="Vaughn R."/>
            <person name="Liu B."/>
            <person name="Li W."/>
            <person name="Simpson S."/>
            <person name="Scheffler B."/>
            <person name="Saski C."/>
            <person name="Grover C."/>
            <person name="Hu G."/>
            <person name="Conover J."/>
            <person name="Carlson J."/>
            <person name="Shu S."/>
            <person name="Boston L."/>
            <person name="Williams M."/>
            <person name="Peterson D."/>
            <person name="Mcgee K."/>
            <person name="Jones D."/>
            <person name="Wendel J."/>
            <person name="Stelly D."/>
            <person name="Grimwood J."/>
            <person name="Schmutz J."/>
        </authorList>
    </citation>
    <scope>NUCLEOTIDE SEQUENCE [LARGE SCALE GENOMIC DNA]</scope>
    <source>
        <strain evidence="1">1808015.09</strain>
    </source>
</reference>
<name>A0A5D2F983_GOSDA</name>
<sequence>MLCQTESLPWCLHLDGCSCYQWKRAGDTVDEYYSERSRALLENMHTVFFSIPRIKDIKHY</sequence>
<dbReference type="EMBL" id="CM017696">
    <property type="protein sequence ID" value="TYH01169.1"/>
    <property type="molecule type" value="Genomic_DNA"/>
</dbReference>
<proteinExistence type="predicted"/>
<accession>A0A5D2F983</accession>
<evidence type="ECO:0000313" key="1">
    <source>
        <dbReference type="EMBL" id="TYH01169.1"/>
    </source>
</evidence>
<gene>
    <name evidence="1" type="ORF">ES288_A09G035600v1</name>
</gene>
<evidence type="ECO:0000313" key="2">
    <source>
        <dbReference type="Proteomes" id="UP000323506"/>
    </source>
</evidence>
<dbReference type="AlphaFoldDB" id="A0A5D2F983"/>